<feature type="region of interest" description="Disordered" evidence="3">
    <location>
        <begin position="272"/>
        <end position="293"/>
    </location>
</feature>
<evidence type="ECO:0000259" key="4">
    <source>
        <dbReference type="PROSITE" id="PS50053"/>
    </source>
</evidence>
<accession>A0AAN7PQK0</accession>
<dbReference type="InterPro" id="IPR000626">
    <property type="entry name" value="Ubiquitin-like_dom"/>
</dbReference>
<dbReference type="Pfam" id="PF14560">
    <property type="entry name" value="Ubiquitin_2"/>
    <property type="match status" value="1"/>
</dbReference>
<dbReference type="EMBL" id="JARPUR010000001">
    <property type="protein sequence ID" value="KAK4886716.1"/>
    <property type="molecule type" value="Genomic_DNA"/>
</dbReference>
<gene>
    <name evidence="5" type="ORF">RN001_002987</name>
</gene>
<dbReference type="AlphaFoldDB" id="A0AAN7PQK0"/>
<dbReference type="InterPro" id="IPR055411">
    <property type="entry name" value="LRR_FXL15/At3g58940/PEG3-like"/>
</dbReference>
<evidence type="ECO:0000256" key="2">
    <source>
        <dbReference type="ARBA" id="ARBA00022737"/>
    </source>
</evidence>
<organism evidence="5 6">
    <name type="scientific">Aquatica leii</name>
    <dbReference type="NCBI Taxonomy" id="1421715"/>
    <lineage>
        <taxon>Eukaryota</taxon>
        <taxon>Metazoa</taxon>
        <taxon>Ecdysozoa</taxon>
        <taxon>Arthropoda</taxon>
        <taxon>Hexapoda</taxon>
        <taxon>Insecta</taxon>
        <taxon>Pterygota</taxon>
        <taxon>Neoptera</taxon>
        <taxon>Endopterygota</taxon>
        <taxon>Coleoptera</taxon>
        <taxon>Polyphaga</taxon>
        <taxon>Elateriformia</taxon>
        <taxon>Elateroidea</taxon>
        <taxon>Lampyridae</taxon>
        <taxon>Luciolinae</taxon>
        <taxon>Aquatica</taxon>
    </lineage>
</organism>
<dbReference type="SUPFAM" id="SSF54236">
    <property type="entry name" value="Ubiquitin-like"/>
    <property type="match status" value="1"/>
</dbReference>
<dbReference type="InterPro" id="IPR032675">
    <property type="entry name" value="LRR_dom_sf"/>
</dbReference>
<evidence type="ECO:0000256" key="3">
    <source>
        <dbReference type="SAM" id="MobiDB-lite"/>
    </source>
</evidence>
<dbReference type="InterPro" id="IPR050836">
    <property type="entry name" value="SDS22/Internalin_LRR"/>
</dbReference>
<keyword evidence="6" id="KW-1185">Reference proteome</keyword>
<dbReference type="PROSITE" id="PS50053">
    <property type="entry name" value="UBIQUITIN_2"/>
    <property type="match status" value="1"/>
</dbReference>
<keyword evidence="2" id="KW-0677">Repeat</keyword>
<sequence>MSSDGIALCTDELSLKIINFMVKMPSLLEALEQKYGESSTDSEGSEEEEGISISIFVPQKPPRLSVPSLLVLNDCNIASAGDKQALVDKCAGVEELDLANNKLQHWPEVFCILKQMPQLKFVNLSFNQLSSPLKETKILEDVQWRNLRNLVMNSTQVPWENIQQILNHLPCLEELHLSLNEYNHVNLCSESCKCREHNGCGDNNCEASEFECRCPKVDYKKNHKHDGIKKVHFTGNPISKWSEICKIGYAFPSLEYLVVASCPIKSLDVENEDDEFEGNPNLARSESECESGEQRDSAHDSFRKLKFLNINSTNISAWDDIERLSKFPVLQCLRMQGCCLWESHEYTEHERRQLLIARLPNVEMLNGGGKIGEDEREDAERAFIRYYMDKPESDRPDRYFDLVTRHGKLDPLVNVDLRPEKRVKVTFTCGNNSEIRPVDVYRTVNDLKIKLEGFAGFSASNMRLFYVDQELRDHQGPEEMRYPHKRLYSYNIRSGDEIIIDYKIKIKREKV</sequence>
<comment type="caution">
    <text evidence="5">The sequence shown here is derived from an EMBL/GenBank/DDBJ whole genome shotgun (WGS) entry which is preliminary data.</text>
</comment>
<reference evidence="6" key="1">
    <citation type="submission" date="2023-01" db="EMBL/GenBank/DDBJ databases">
        <title>Key to firefly adult light organ development and bioluminescence: homeobox transcription factors regulate luciferase expression and transportation to peroxisome.</title>
        <authorList>
            <person name="Fu X."/>
        </authorList>
    </citation>
    <scope>NUCLEOTIDE SEQUENCE [LARGE SCALE GENOMIC DNA]</scope>
</reference>
<evidence type="ECO:0000313" key="5">
    <source>
        <dbReference type="EMBL" id="KAK4886716.1"/>
    </source>
</evidence>
<dbReference type="Proteomes" id="UP001353858">
    <property type="component" value="Unassembled WGS sequence"/>
</dbReference>
<dbReference type="Gene3D" id="3.80.10.10">
    <property type="entry name" value="Ribonuclease Inhibitor"/>
    <property type="match status" value="2"/>
</dbReference>
<proteinExistence type="predicted"/>
<dbReference type="InterPro" id="IPR029071">
    <property type="entry name" value="Ubiquitin-like_domsf"/>
</dbReference>
<dbReference type="SUPFAM" id="SSF52058">
    <property type="entry name" value="L domain-like"/>
    <property type="match status" value="1"/>
</dbReference>
<feature type="domain" description="Ubiquitin-like" evidence="4">
    <location>
        <begin position="413"/>
        <end position="500"/>
    </location>
</feature>
<dbReference type="PANTHER" id="PTHR46652">
    <property type="entry name" value="LEUCINE-RICH REPEAT AND IQ DOMAIN-CONTAINING PROTEIN 1-RELATED"/>
    <property type="match status" value="1"/>
</dbReference>
<evidence type="ECO:0000313" key="6">
    <source>
        <dbReference type="Proteomes" id="UP001353858"/>
    </source>
</evidence>
<keyword evidence="1" id="KW-0433">Leucine-rich repeat</keyword>
<dbReference type="PANTHER" id="PTHR46652:SF3">
    <property type="entry name" value="LEUCINE-RICH REPEAT-CONTAINING PROTEIN 9"/>
    <property type="match status" value="1"/>
</dbReference>
<dbReference type="FunFam" id="3.80.10.10:FF:000846">
    <property type="entry name" value="Predicted protein"/>
    <property type="match status" value="1"/>
</dbReference>
<protein>
    <recommendedName>
        <fullName evidence="4">Ubiquitin-like domain-containing protein</fullName>
    </recommendedName>
</protein>
<evidence type="ECO:0000256" key="1">
    <source>
        <dbReference type="ARBA" id="ARBA00022614"/>
    </source>
</evidence>
<name>A0AAN7PQK0_9COLE</name>
<dbReference type="Pfam" id="PF24758">
    <property type="entry name" value="LRR_At5g56370"/>
    <property type="match status" value="1"/>
</dbReference>